<evidence type="ECO:0000313" key="7">
    <source>
        <dbReference type="Proteomes" id="UP000553632"/>
    </source>
</evidence>
<feature type="transmembrane region" description="Helical" evidence="5">
    <location>
        <begin position="48"/>
        <end position="70"/>
    </location>
</feature>
<reference evidence="6 7" key="1">
    <citation type="submission" date="2020-04" db="EMBL/GenBank/DDBJ databases">
        <title>Perkinsus olseni comparative genomics.</title>
        <authorList>
            <person name="Bogema D.R."/>
        </authorList>
    </citation>
    <scope>NUCLEOTIDE SEQUENCE [LARGE SCALE GENOMIC DNA]</scope>
    <source>
        <strain evidence="6 7">ATCC PRA-207</strain>
    </source>
</reference>
<sequence>MVCCGKTTLYILGLLIFGSLNTMCTKLQFEMTSVGINGDVKHFMKPWFGTLTMFMGMCIVLFIHFIDVFIDRMRAKRRQGREGYEALLQQPQNQQKAENAEPSFWKAGILILLPAMFDLIATTMSFVGLLYNSASVWQMLRGSMIIFSAIFSVCFLGRKLYGYHWFGVFMCVVAICLVGAANIMSGSSATSHASTGLMVFGMIMIVASQVIQSLQIVTEEKLLKGYTIAPFHIVGMEGVWGTLILFILVFPLLYVIPGKDEGSAENTLDTMVMIENNKNLQIMIGVYVVSVFTYNMAGMLVTYALSAVHRTMLEATRTAVIWVCDLIIQYFIAPGSNFGEVWTAWSWLQLFGFLLLVLGQAVYSDLVKVPGFYYPPKPQVVAMMKSPASVRCNVPEETIVFFTLIALSNSKCELHNVARKELAYRDKFIEEKLLCFSALTLRFFTVYTSIEVVLVQLAILSLVEDSVVPST</sequence>
<comment type="subcellular location">
    <subcellularLocation>
        <location evidence="1">Membrane</location>
        <topology evidence="1">Multi-pass membrane protein</topology>
    </subcellularLocation>
</comment>
<proteinExistence type="predicted"/>
<feature type="transmembrane region" description="Helical" evidence="5">
    <location>
        <begin position="315"/>
        <end position="332"/>
    </location>
</feature>
<gene>
    <name evidence="6" type="ORF">FOZ63_027972</name>
</gene>
<keyword evidence="2 5" id="KW-0812">Transmembrane</keyword>
<keyword evidence="3 5" id="KW-1133">Transmembrane helix</keyword>
<dbReference type="AlphaFoldDB" id="A0A7J6T7H1"/>
<dbReference type="InterPro" id="IPR007271">
    <property type="entry name" value="Nuc_sug_transpt"/>
</dbReference>
<dbReference type="SUPFAM" id="SSF103481">
    <property type="entry name" value="Multidrug resistance efflux transporter EmrE"/>
    <property type="match status" value="1"/>
</dbReference>
<dbReference type="GO" id="GO:0000139">
    <property type="term" value="C:Golgi membrane"/>
    <property type="evidence" value="ECO:0007669"/>
    <property type="project" value="InterPro"/>
</dbReference>
<evidence type="ECO:0000256" key="5">
    <source>
        <dbReference type="SAM" id="Phobius"/>
    </source>
</evidence>
<feature type="transmembrane region" description="Helical" evidence="5">
    <location>
        <begin position="109"/>
        <end position="131"/>
    </location>
</feature>
<dbReference type="OMA" id="FIYKHNV"/>
<feature type="transmembrane region" description="Helical" evidence="5">
    <location>
        <begin position="344"/>
        <end position="363"/>
    </location>
</feature>
<accession>A0A7J6T7H1</accession>
<evidence type="ECO:0000256" key="4">
    <source>
        <dbReference type="ARBA" id="ARBA00023136"/>
    </source>
</evidence>
<evidence type="ECO:0000256" key="1">
    <source>
        <dbReference type="ARBA" id="ARBA00004141"/>
    </source>
</evidence>
<dbReference type="GO" id="GO:0015165">
    <property type="term" value="F:pyrimidine nucleotide-sugar transmembrane transporter activity"/>
    <property type="evidence" value="ECO:0007669"/>
    <property type="project" value="InterPro"/>
</dbReference>
<feature type="transmembrane region" description="Helical" evidence="5">
    <location>
        <begin position="163"/>
        <end position="184"/>
    </location>
</feature>
<keyword evidence="4 5" id="KW-0472">Membrane</keyword>
<comment type="caution">
    <text evidence="6">The sequence shown here is derived from an EMBL/GenBank/DDBJ whole genome shotgun (WGS) entry which is preliminary data.</text>
</comment>
<dbReference type="PANTHER" id="PTHR13146">
    <property type="match status" value="1"/>
</dbReference>
<dbReference type="Pfam" id="PF04142">
    <property type="entry name" value="Nuc_sug_transp"/>
    <property type="match status" value="1"/>
</dbReference>
<dbReference type="EMBL" id="JABANO010013028">
    <property type="protein sequence ID" value="KAF4740817.1"/>
    <property type="molecule type" value="Genomic_DNA"/>
</dbReference>
<feature type="transmembrane region" description="Helical" evidence="5">
    <location>
        <begin position="137"/>
        <end position="156"/>
    </location>
</feature>
<feature type="transmembrane region" description="Helical" evidence="5">
    <location>
        <begin position="280"/>
        <end position="303"/>
    </location>
</feature>
<evidence type="ECO:0000256" key="3">
    <source>
        <dbReference type="ARBA" id="ARBA00022989"/>
    </source>
</evidence>
<protein>
    <submittedName>
        <fullName evidence="6">Uncharacterized protein</fullName>
    </submittedName>
</protein>
<feature type="transmembrane region" description="Helical" evidence="5">
    <location>
        <begin position="433"/>
        <end position="463"/>
    </location>
</feature>
<keyword evidence="7" id="KW-1185">Reference proteome</keyword>
<dbReference type="InterPro" id="IPR037185">
    <property type="entry name" value="EmrE-like"/>
</dbReference>
<feature type="transmembrane region" description="Helical" evidence="5">
    <location>
        <begin position="238"/>
        <end position="256"/>
    </location>
</feature>
<evidence type="ECO:0000256" key="2">
    <source>
        <dbReference type="ARBA" id="ARBA00022692"/>
    </source>
</evidence>
<feature type="transmembrane region" description="Helical" evidence="5">
    <location>
        <begin position="196"/>
        <end position="217"/>
    </location>
</feature>
<name>A0A7J6T7H1_PEROL</name>
<evidence type="ECO:0000313" key="6">
    <source>
        <dbReference type="EMBL" id="KAF4740817.1"/>
    </source>
</evidence>
<dbReference type="Proteomes" id="UP000553632">
    <property type="component" value="Unassembled WGS sequence"/>
</dbReference>
<organism evidence="6 7">
    <name type="scientific">Perkinsus olseni</name>
    <name type="common">Perkinsus atlanticus</name>
    <dbReference type="NCBI Taxonomy" id="32597"/>
    <lineage>
        <taxon>Eukaryota</taxon>
        <taxon>Sar</taxon>
        <taxon>Alveolata</taxon>
        <taxon>Perkinsozoa</taxon>
        <taxon>Perkinsea</taxon>
        <taxon>Perkinsida</taxon>
        <taxon>Perkinsidae</taxon>
        <taxon>Perkinsus</taxon>
    </lineage>
</organism>